<accession>A0ACB7GWX8</accession>
<evidence type="ECO:0000313" key="2">
    <source>
        <dbReference type="Proteomes" id="UP000091857"/>
    </source>
</evidence>
<reference evidence="2" key="1">
    <citation type="journal article" date="2016" name="Nat. Biotechnol.">
        <title>Sequencing wild and cultivated cassava and related species reveals extensive interspecific hybridization and genetic diversity.</title>
        <authorList>
            <person name="Bredeson J.V."/>
            <person name="Lyons J.B."/>
            <person name="Prochnik S.E."/>
            <person name="Wu G.A."/>
            <person name="Ha C.M."/>
            <person name="Edsinger-Gonzales E."/>
            <person name="Grimwood J."/>
            <person name="Schmutz J."/>
            <person name="Rabbi I.Y."/>
            <person name="Egesi C."/>
            <person name="Nauluvula P."/>
            <person name="Lebot V."/>
            <person name="Ndunguru J."/>
            <person name="Mkamilo G."/>
            <person name="Bart R.S."/>
            <person name="Setter T.L."/>
            <person name="Gleadow R.M."/>
            <person name="Kulakow P."/>
            <person name="Ferguson M.E."/>
            <person name="Rounsley S."/>
            <person name="Rokhsar D.S."/>
        </authorList>
    </citation>
    <scope>NUCLEOTIDE SEQUENCE [LARGE SCALE GENOMIC DNA]</scope>
    <source>
        <strain evidence="2">cv. AM560-2</strain>
    </source>
</reference>
<evidence type="ECO:0000313" key="1">
    <source>
        <dbReference type="EMBL" id="KAG8644123.1"/>
    </source>
</evidence>
<protein>
    <submittedName>
        <fullName evidence="1">Uncharacterized protein</fullName>
    </submittedName>
</protein>
<dbReference type="Proteomes" id="UP000091857">
    <property type="component" value="Chromosome 11"/>
</dbReference>
<gene>
    <name evidence="1" type="ORF">MANES_11G101500v8</name>
</gene>
<name>A0ACB7GWX8_MANES</name>
<organism evidence="1 2">
    <name type="scientific">Manihot esculenta</name>
    <name type="common">Cassava</name>
    <name type="synonym">Jatropha manihot</name>
    <dbReference type="NCBI Taxonomy" id="3983"/>
    <lineage>
        <taxon>Eukaryota</taxon>
        <taxon>Viridiplantae</taxon>
        <taxon>Streptophyta</taxon>
        <taxon>Embryophyta</taxon>
        <taxon>Tracheophyta</taxon>
        <taxon>Spermatophyta</taxon>
        <taxon>Magnoliopsida</taxon>
        <taxon>eudicotyledons</taxon>
        <taxon>Gunneridae</taxon>
        <taxon>Pentapetalae</taxon>
        <taxon>rosids</taxon>
        <taxon>fabids</taxon>
        <taxon>Malpighiales</taxon>
        <taxon>Euphorbiaceae</taxon>
        <taxon>Crotonoideae</taxon>
        <taxon>Manihoteae</taxon>
        <taxon>Manihot</taxon>
    </lineage>
</organism>
<comment type="caution">
    <text evidence="1">The sequence shown here is derived from an EMBL/GenBank/DDBJ whole genome shotgun (WGS) entry which is preliminary data.</text>
</comment>
<proteinExistence type="predicted"/>
<keyword evidence="2" id="KW-1185">Reference proteome</keyword>
<dbReference type="EMBL" id="CM004397">
    <property type="protein sequence ID" value="KAG8644123.1"/>
    <property type="molecule type" value="Genomic_DNA"/>
</dbReference>
<sequence length="444" mass="49519">MATQNQQNCRGRFLIACWWLIGLAQMSWKMVVGIAKKTKKIEKDDPRRIIHGLKAGLALTLVSLTYLYHPFYEVLGVNAIWAVLTVVVVFELSVGATLGKSMNRTMATMLGSVAGLGAHHLASASGHIGEPILLATFVFIIAAVVTFTRFFPAVKTRYDYGLSIFILTFTLVAVLAYRDNQVLRTVQMRIETIVIGCLVSVVINIGVYPFWMGEDLHNLIVQNLEKLAIFFEGFGREYFQAFEDGQSNDDKSFLEKYKSVLASKSNEQNMANLAKWEPCHGRFRFFHPWKQYLKIGNLARECAYRIEALNNILQSEIQAPIEIRNKFAESCTNVSLECGKALKEIASDFKVMKRSNTSAYIEKLNAAAEDLNLLLRTNMWEGAALVDVVPVASIASILLEAARITEKISDAINELASMAPFKDSEPTVSTDQPDMLALGMLQPV</sequence>